<accession>A0AAD9S075</accession>
<dbReference type="AlphaFoldDB" id="A0AAD9S075"/>
<dbReference type="PANTHER" id="PTHR11923">
    <property type="entry name" value="SCAVENGER RECEPTOR CLASS B TYPE-1 SR-B1"/>
    <property type="match status" value="1"/>
</dbReference>
<keyword evidence="4" id="KW-0716">Sensory transduction</keyword>
<dbReference type="GO" id="GO:0007608">
    <property type="term" value="P:sensory perception of smell"/>
    <property type="evidence" value="ECO:0007669"/>
    <property type="project" value="UniProtKB-KW"/>
</dbReference>
<evidence type="ECO:0000256" key="11">
    <source>
        <dbReference type="ARBA" id="ARBA00023180"/>
    </source>
</evidence>
<reference evidence="12" key="2">
    <citation type="journal article" date="2023" name="Commun. Biol.">
        <title>Intrasexual cuticular hydrocarbon dimorphism in a wasp sheds light on hydrocarbon biosynthesis genes in Hymenoptera.</title>
        <authorList>
            <person name="Moris V.C."/>
            <person name="Podsiadlowski L."/>
            <person name="Martin S."/>
            <person name="Oeyen J.P."/>
            <person name="Donath A."/>
            <person name="Petersen M."/>
            <person name="Wilbrandt J."/>
            <person name="Misof B."/>
            <person name="Liedtke D."/>
            <person name="Thamm M."/>
            <person name="Scheiner R."/>
            <person name="Schmitt T."/>
            <person name="Niehuis O."/>
        </authorList>
    </citation>
    <scope>NUCLEOTIDE SEQUENCE</scope>
    <source>
        <strain evidence="12">GBR_01_08_01A</strain>
    </source>
</reference>
<sequence>MRKPCKGRCAVIPFLCAIILITIGLVLTINQTLVTYVIDRVHSEVRLIDGTNNYEFWIAPERFSYEVYLFHVTNPEDILKGELPKLMERGPYVYDTIIEKEILSVNEDQDEINFNIKKTFFFNKSKTGELSEDDEVVLLNAAYIGSINTLASLSVSLLKQYGGYIRYLFTDENPFFVKAKVKDILFDGIPFACDDKKFAEMKIICMTLKGRKPPIVWSTDAENSYMYSLFGTMNGTWNGPIGINRGVQDLQKVGQYVSINNKRINKFWQSEECNTIKGSDGLTWPPMDEPLSRVYVYVRETCRPTFMEFIKESAIHGFKAWLYKQTSSVWIPSNADCFCPVVKKQKQCLPMGLLDANRCAVGVIL</sequence>
<comment type="similarity">
    <text evidence="2">Belongs to the CD36 family.</text>
</comment>
<evidence type="ECO:0000256" key="5">
    <source>
        <dbReference type="ARBA" id="ARBA00022692"/>
    </source>
</evidence>
<keyword evidence="8" id="KW-0472">Membrane</keyword>
<evidence type="ECO:0000256" key="1">
    <source>
        <dbReference type="ARBA" id="ARBA00004651"/>
    </source>
</evidence>
<comment type="caution">
    <text evidence="12">The sequence shown here is derived from an EMBL/GenBank/DDBJ whole genome shotgun (WGS) entry which is preliminary data.</text>
</comment>
<evidence type="ECO:0000313" key="12">
    <source>
        <dbReference type="EMBL" id="KAK2589152.1"/>
    </source>
</evidence>
<evidence type="ECO:0000256" key="4">
    <source>
        <dbReference type="ARBA" id="ARBA00022606"/>
    </source>
</evidence>
<protein>
    <submittedName>
        <fullName evidence="12">Uncharacterized protein</fullName>
    </submittedName>
</protein>
<evidence type="ECO:0000256" key="7">
    <source>
        <dbReference type="ARBA" id="ARBA00022989"/>
    </source>
</evidence>
<evidence type="ECO:0000256" key="3">
    <source>
        <dbReference type="ARBA" id="ARBA00022475"/>
    </source>
</evidence>
<evidence type="ECO:0000313" key="13">
    <source>
        <dbReference type="Proteomes" id="UP001258017"/>
    </source>
</evidence>
<keyword evidence="11" id="KW-0325">Glycoprotein</keyword>
<keyword evidence="6" id="KW-0552">Olfaction</keyword>
<proteinExistence type="inferred from homology"/>
<dbReference type="GO" id="GO:0005886">
    <property type="term" value="C:plasma membrane"/>
    <property type="evidence" value="ECO:0007669"/>
    <property type="project" value="UniProtKB-SubCell"/>
</dbReference>
<dbReference type="Proteomes" id="UP001258017">
    <property type="component" value="Unassembled WGS sequence"/>
</dbReference>
<evidence type="ECO:0000256" key="6">
    <source>
        <dbReference type="ARBA" id="ARBA00022725"/>
    </source>
</evidence>
<dbReference type="GO" id="GO:0005737">
    <property type="term" value="C:cytoplasm"/>
    <property type="evidence" value="ECO:0007669"/>
    <property type="project" value="TreeGrafter"/>
</dbReference>
<dbReference type="EMBL" id="JAIFRP010000002">
    <property type="protein sequence ID" value="KAK2589152.1"/>
    <property type="molecule type" value="Genomic_DNA"/>
</dbReference>
<dbReference type="PRINTS" id="PR01609">
    <property type="entry name" value="CD36FAMILY"/>
</dbReference>
<keyword evidence="10" id="KW-0675">Receptor</keyword>
<dbReference type="GO" id="GO:0005044">
    <property type="term" value="F:scavenger receptor activity"/>
    <property type="evidence" value="ECO:0007669"/>
    <property type="project" value="TreeGrafter"/>
</dbReference>
<gene>
    <name evidence="12" type="ORF">KPH14_001970</name>
</gene>
<comment type="subcellular location">
    <subcellularLocation>
        <location evidence="1">Cell membrane</location>
        <topology evidence="1">Multi-pass membrane protein</topology>
    </subcellularLocation>
</comment>
<dbReference type="InterPro" id="IPR002159">
    <property type="entry name" value="CD36_fam"/>
</dbReference>
<dbReference type="Pfam" id="PF01130">
    <property type="entry name" value="CD36"/>
    <property type="match status" value="1"/>
</dbReference>
<evidence type="ECO:0000256" key="10">
    <source>
        <dbReference type="ARBA" id="ARBA00023170"/>
    </source>
</evidence>
<organism evidence="12 13">
    <name type="scientific">Odynerus spinipes</name>
    <dbReference type="NCBI Taxonomy" id="1348599"/>
    <lineage>
        <taxon>Eukaryota</taxon>
        <taxon>Metazoa</taxon>
        <taxon>Ecdysozoa</taxon>
        <taxon>Arthropoda</taxon>
        <taxon>Hexapoda</taxon>
        <taxon>Insecta</taxon>
        <taxon>Pterygota</taxon>
        <taxon>Neoptera</taxon>
        <taxon>Endopterygota</taxon>
        <taxon>Hymenoptera</taxon>
        <taxon>Apocrita</taxon>
        <taxon>Aculeata</taxon>
        <taxon>Vespoidea</taxon>
        <taxon>Vespidae</taxon>
        <taxon>Eumeninae</taxon>
        <taxon>Odynerus</taxon>
    </lineage>
</organism>
<evidence type="ECO:0000256" key="9">
    <source>
        <dbReference type="ARBA" id="ARBA00023157"/>
    </source>
</evidence>
<name>A0AAD9S075_9HYME</name>
<keyword evidence="3" id="KW-1003">Cell membrane</keyword>
<dbReference type="PANTHER" id="PTHR11923:SF69">
    <property type="entry name" value="SENSORY NEURON MEMBRANE PROTEIN 1"/>
    <property type="match status" value="1"/>
</dbReference>
<keyword evidence="7" id="KW-1133">Transmembrane helix</keyword>
<reference evidence="12" key="1">
    <citation type="submission" date="2021-08" db="EMBL/GenBank/DDBJ databases">
        <authorList>
            <person name="Misof B."/>
            <person name="Oliver O."/>
            <person name="Podsiadlowski L."/>
            <person name="Donath A."/>
            <person name="Peters R."/>
            <person name="Mayer C."/>
            <person name="Rust J."/>
            <person name="Gunkel S."/>
            <person name="Lesny P."/>
            <person name="Martin S."/>
            <person name="Oeyen J.P."/>
            <person name="Petersen M."/>
            <person name="Panagiotis P."/>
            <person name="Wilbrandt J."/>
            <person name="Tanja T."/>
        </authorList>
    </citation>
    <scope>NUCLEOTIDE SEQUENCE</scope>
    <source>
        <strain evidence="12">GBR_01_08_01A</strain>
        <tissue evidence="12">Thorax + abdomen</tissue>
    </source>
</reference>
<keyword evidence="5" id="KW-0812">Transmembrane</keyword>
<evidence type="ECO:0000256" key="2">
    <source>
        <dbReference type="ARBA" id="ARBA00010532"/>
    </source>
</evidence>
<keyword evidence="9" id="KW-1015">Disulfide bond</keyword>
<evidence type="ECO:0000256" key="8">
    <source>
        <dbReference type="ARBA" id="ARBA00023136"/>
    </source>
</evidence>
<keyword evidence="13" id="KW-1185">Reference proteome</keyword>